<dbReference type="InterPro" id="IPR053156">
    <property type="entry name" value="T6SS_TssM-like"/>
</dbReference>
<keyword evidence="1" id="KW-0472">Membrane</keyword>
<dbReference type="NCBIfam" id="TIGR03348">
    <property type="entry name" value="VI_IcmF"/>
    <property type="match status" value="1"/>
</dbReference>
<feature type="domain" description="Type VI secretion system component TssM1 helical" evidence="5">
    <location>
        <begin position="950"/>
        <end position="1051"/>
    </location>
</feature>
<evidence type="ECO:0000256" key="1">
    <source>
        <dbReference type="SAM" id="Phobius"/>
    </source>
</evidence>
<dbReference type="InterPro" id="IPR009612">
    <property type="entry name" value="IcmF-rel"/>
</dbReference>
<dbReference type="AlphaFoldDB" id="A0A3B0ZDH2"/>
<sequence length="1181" mass="131873">MKGIIGFFKNRWVISVIGLLAISILVWFIGPLITIAGSTPLASEVGRLLAILVVVILWGLNNLRIQMQVNKSNAQMIGGMTEPVMDSGSNAIVDQSAEEVGILRERFDEALQVLKKTAHKKGGAGIYDLPWYIIIGPPGSGKTTALINSGLNFPLAERFGKEALRGVGGTRNCDWWFTEEAVLLDTAGRYVTQDSQMDVDSAAWEGFLNLLKKSRRRRPINGALVAVSLSDLMIQSEAERAQHVRAIRQRLQELNKVLGIRFPVYVLLTKCDLMAGFMEFFDDLGLEERGQVWGTTFPMEEGTNTGESIQMLPGAMDALLQRVNERALARMHQERDPQRRARIFTFPQQLASLRAVGNQFLSEIFRPSRFEEPALLRGVYFTSGTQEGTPIDRIMGSLSRTFGVGQQALPPHTGQGRSYFLTRLLKDVIFEEADLVGANRRIEIQRRWLQRAAYVSAVGITILAVLAWTTSFTRNQVYVSQFKGEIEEYQEATAEPLFDVDNFDEMLPRLNEMRDVTEVYQEVGEDTPLLLGMGLYQGDSLTEMAINTYKGRLRAVFLPALRHRLEQHLDAGIGDPDFQYEALKTYLMLGDSEHLDPELLKLWMALDWQNTFAAEPEKQGQLQDHLASLLDMGFDPIPLDEEVIASARLSLNQVPISQLLYGRTKRDYMSTDKQPFRLSAAMGLGGDKVFVRISGQPMNTGVSGLFTYKGYHEYFKKQVRNIAQQSSEENWILNPDKGELSDPEIDSLEKELQNLYFADYIREWKQLLADIGVVRFTSLRHASEVLDLMSGPTSPMRALLQNVAINTTLVKPTGALGNAMNKVGKVTATQSRLQRLLSAATDSDSMPKLDRPAEVVDKQFERLNALVMPPEGAVAPIEQLINMQSQLYGQLDAMSAGLGSDALSVAKGTAGGDMVRRLQIEGARQPEPVKRWLQQIASNSRTVTMGGARSQVNNAWKSDVLPVCKRALSGRYPIYRNSQKEMTLADFGRLFAPNGLIDGFFNANLKAFVNTSGANWRWKPVGNTTLGIPTSALRQFQRAALIRDTFFQGGGATPAVSFGLKAIYLDANVQMFKLDLEGQKFQYRHDPVRVQRAQWPGPDSTGQVRIVFEDRSGARLSSSKEGPWAWFRMLDNADLKATSSDRLIATFKSTGRKSSWEIRADSVVNPFMMKQLEKFRCPGSL</sequence>
<keyword evidence="1" id="KW-0812">Transmembrane</keyword>
<evidence type="ECO:0000313" key="6">
    <source>
        <dbReference type="EMBL" id="VAW79434.1"/>
    </source>
</evidence>
<dbReference type="InterPro" id="IPR027417">
    <property type="entry name" value="P-loop_NTPase"/>
</dbReference>
<dbReference type="SUPFAM" id="SSF52540">
    <property type="entry name" value="P-loop containing nucleoside triphosphate hydrolases"/>
    <property type="match status" value="1"/>
</dbReference>
<dbReference type="InterPro" id="IPR017731">
    <property type="entry name" value="TssM1-like"/>
</dbReference>
<evidence type="ECO:0000259" key="5">
    <source>
        <dbReference type="Pfam" id="PF21070"/>
    </source>
</evidence>
<evidence type="ECO:0000259" key="2">
    <source>
        <dbReference type="Pfam" id="PF06744"/>
    </source>
</evidence>
<dbReference type="Pfam" id="PF06761">
    <property type="entry name" value="IcmF-related"/>
    <property type="match status" value="1"/>
</dbReference>
<reference evidence="6" key="1">
    <citation type="submission" date="2018-06" db="EMBL/GenBank/DDBJ databases">
        <authorList>
            <person name="Zhirakovskaya E."/>
        </authorList>
    </citation>
    <scope>NUCLEOTIDE SEQUENCE</scope>
</reference>
<evidence type="ECO:0000259" key="4">
    <source>
        <dbReference type="Pfam" id="PF14331"/>
    </source>
</evidence>
<keyword evidence="1" id="KW-1133">Transmembrane helix</keyword>
<dbReference type="Pfam" id="PF21070">
    <property type="entry name" value="IcmF_helical"/>
    <property type="match status" value="1"/>
</dbReference>
<dbReference type="CDD" id="cd00882">
    <property type="entry name" value="Ras_like_GTPase"/>
    <property type="match status" value="1"/>
</dbReference>
<dbReference type="EMBL" id="UOFN01000111">
    <property type="protein sequence ID" value="VAW79434.1"/>
    <property type="molecule type" value="Genomic_DNA"/>
</dbReference>
<protein>
    <submittedName>
        <fullName evidence="6">IcmF-related protein</fullName>
    </submittedName>
</protein>
<feature type="domain" description="Type VI secretion system IcmF C-terminal" evidence="2">
    <location>
        <begin position="1058"/>
        <end position="1162"/>
    </location>
</feature>
<name>A0A3B0ZDH2_9ZZZZ</name>
<dbReference type="Pfam" id="PF06744">
    <property type="entry name" value="IcmF_C"/>
    <property type="match status" value="1"/>
</dbReference>
<feature type="transmembrane region" description="Helical" evidence="1">
    <location>
        <begin position="45"/>
        <end position="63"/>
    </location>
</feature>
<dbReference type="InterPro" id="IPR010623">
    <property type="entry name" value="IcmF_C"/>
</dbReference>
<evidence type="ECO:0000259" key="3">
    <source>
        <dbReference type="Pfam" id="PF06761"/>
    </source>
</evidence>
<dbReference type="PANTHER" id="PTHR36153">
    <property type="entry name" value="INNER MEMBRANE PROTEIN-RELATED"/>
    <property type="match status" value="1"/>
</dbReference>
<dbReference type="InterPro" id="IPR048677">
    <property type="entry name" value="TssM1_hel"/>
</dbReference>
<feature type="transmembrane region" description="Helical" evidence="1">
    <location>
        <begin position="12"/>
        <end position="33"/>
    </location>
</feature>
<dbReference type="Pfam" id="PF14331">
    <property type="entry name" value="IcmF-related_N"/>
    <property type="match status" value="1"/>
</dbReference>
<gene>
    <name evidence="6" type="ORF">MNBD_GAMMA15-1791</name>
</gene>
<organism evidence="6">
    <name type="scientific">hydrothermal vent metagenome</name>
    <dbReference type="NCBI Taxonomy" id="652676"/>
    <lineage>
        <taxon>unclassified sequences</taxon>
        <taxon>metagenomes</taxon>
        <taxon>ecological metagenomes</taxon>
    </lineage>
</organism>
<feature type="domain" description="IcmF-related" evidence="3">
    <location>
        <begin position="507"/>
        <end position="808"/>
    </location>
</feature>
<accession>A0A3B0ZDH2</accession>
<feature type="domain" description="Type VI secretion system component TssM1 N-terminal" evidence="4">
    <location>
        <begin position="199"/>
        <end position="456"/>
    </location>
</feature>
<feature type="transmembrane region" description="Helical" evidence="1">
    <location>
        <begin position="448"/>
        <end position="468"/>
    </location>
</feature>
<dbReference type="PANTHER" id="PTHR36153:SF1">
    <property type="entry name" value="TYPE VI SECRETION SYSTEM COMPONENT TSSM1"/>
    <property type="match status" value="1"/>
</dbReference>
<dbReference type="InterPro" id="IPR025743">
    <property type="entry name" value="TssM1_N"/>
</dbReference>
<proteinExistence type="predicted"/>